<protein>
    <submittedName>
        <fullName evidence="2">DUF2207 domain-containing protein</fullName>
    </submittedName>
</protein>
<comment type="caution">
    <text evidence="2">The sequence shown here is derived from an EMBL/GenBank/DDBJ whole genome shotgun (WGS) entry which is preliminary data.</text>
</comment>
<evidence type="ECO:0000313" key="3">
    <source>
        <dbReference type="Proteomes" id="UP000663992"/>
    </source>
</evidence>
<organism evidence="2 3">
    <name type="scientific">Bowmanella yangjiangensis</name>
    <dbReference type="NCBI Taxonomy" id="2811230"/>
    <lineage>
        <taxon>Bacteria</taxon>
        <taxon>Pseudomonadati</taxon>
        <taxon>Pseudomonadota</taxon>
        <taxon>Gammaproteobacteria</taxon>
        <taxon>Alteromonadales</taxon>
        <taxon>Alteromonadaceae</taxon>
        <taxon>Bowmanella</taxon>
    </lineage>
</organism>
<keyword evidence="1" id="KW-1133">Transmembrane helix</keyword>
<dbReference type="Proteomes" id="UP000663992">
    <property type="component" value="Unassembled WGS sequence"/>
</dbReference>
<dbReference type="RefSeq" id="WP_206596797.1">
    <property type="nucleotide sequence ID" value="NZ_JAFKCS010000296.1"/>
</dbReference>
<gene>
    <name evidence="2" type="ORF">J0A65_24100</name>
</gene>
<proteinExistence type="predicted"/>
<feature type="transmembrane region" description="Helical" evidence="1">
    <location>
        <begin position="38"/>
        <end position="57"/>
    </location>
</feature>
<keyword evidence="3" id="KW-1185">Reference proteome</keyword>
<evidence type="ECO:0000256" key="1">
    <source>
        <dbReference type="SAM" id="Phobius"/>
    </source>
</evidence>
<accession>A0ABS3D0Q7</accession>
<keyword evidence="1" id="KW-0812">Transmembrane</keyword>
<sequence>TGQLPAYHGLTVAVDWQAGLVPRPTAMQRAAQLLRDNLGLALGAALLVGLALFYLIAWCRVGRDPRKGVIIPLFEAPQNMTAVQVGYLWHRGLRGDFSAAHAFGVWLTDMAIGKHLLIKDRPRSGFILSRSTEAHGELTALDADVLERLLPADKADASLQVGSKYEPRMADALGGLGEH</sequence>
<evidence type="ECO:0000313" key="2">
    <source>
        <dbReference type="EMBL" id="MBN7822968.1"/>
    </source>
</evidence>
<reference evidence="2 3" key="1">
    <citation type="submission" date="2021-03" db="EMBL/GenBank/DDBJ databases">
        <title>novel species isolated from a fishpond in China.</title>
        <authorList>
            <person name="Lu H."/>
            <person name="Cai Z."/>
        </authorList>
    </citation>
    <scope>NUCLEOTIDE SEQUENCE [LARGE SCALE GENOMIC DNA]</scope>
    <source>
        <strain evidence="2 3">Y57</strain>
    </source>
</reference>
<dbReference type="EMBL" id="JAFKCS010000296">
    <property type="protein sequence ID" value="MBN7822968.1"/>
    <property type="molecule type" value="Genomic_DNA"/>
</dbReference>
<feature type="non-terminal residue" evidence="2">
    <location>
        <position position="179"/>
    </location>
</feature>
<name>A0ABS3D0Q7_9ALTE</name>
<keyword evidence="1" id="KW-0472">Membrane</keyword>
<feature type="non-terminal residue" evidence="2">
    <location>
        <position position="1"/>
    </location>
</feature>